<dbReference type="PANTHER" id="PTHR34501">
    <property type="entry name" value="PROTEIN YDDL-RELATED"/>
    <property type="match status" value="1"/>
</dbReference>
<keyword evidence="6 11" id="KW-0732">Signal</keyword>
<dbReference type="Gene3D" id="2.40.160.10">
    <property type="entry name" value="Porin"/>
    <property type="match status" value="1"/>
</dbReference>
<keyword evidence="5" id="KW-0812">Transmembrane</keyword>
<organism evidence="13 14">
    <name type="scientific">Pseudaquabacterium rugosum</name>
    <dbReference type="NCBI Taxonomy" id="2984194"/>
    <lineage>
        <taxon>Bacteria</taxon>
        <taxon>Pseudomonadati</taxon>
        <taxon>Pseudomonadota</taxon>
        <taxon>Betaproteobacteria</taxon>
        <taxon>Burkholderiales</taxon>
        <taxon>Sphaerotilaceae</taxon>
        <taxon>Pseudaquabacterium</taxon>
    </lineage>
</organism>
<keyword evidence="8" id="KW-0626">Porin</keyword>
<dbReference type="PANTHER" id="PTHR34501:SF9">
    <property type="entry name" value="MAJOR OUTER MEMBRANE PROTEIN P.IA"/>
    <property type="match status" value="1"/>
</dbReference>
<evidence type="ECO:0000256" key="11">
    <source>
        <dbReference type="SAM" id="SignalP"/>
    </source>
</evidence>
<keyword evidence="7" id="KW-0406">Ion transport</keyword>
<dbReference type="InterPro" id="IPR050298">
    <property type="entry name" value="Gram-neg_bact_OMP"/>
</dbReference>
<evidence type="ECO:0000256" key="9">
    <source>
        <dbReference type="ARBA" id="ARBA00023136"/>
    </source>
</evidence>
<reference evidence="13 14" key="1">
    <citation type="submission" date="2024-04" db="EMBL/GenBank/DDBJ databases">
        <title>Novel species of the genus Ideonella isolated from streams.</title>
        <authorList>
            <person name="Lu H."/>
        </authorList>
    </citation>
    <scope>NUCLEOTIDE SEQUENCE [LARGE SCALE GENOMIC DNA]</scope>
    <source>
        <strain evidence="13 14">BYS139W</strain>
    </source>
</reference>
<dbReference type="InterPro" id="IPR033900">
    <property type="entry name" value="Gram_neg_porin_domain"/>
</dbReference>
<keyword evidence="9" id="KW-0472">Membrane</keyword>
<evidence type="ECO:0000256" key="3">
    <source>
        <dbReference type="ARBA" id="ARBA00022448"/>
    </source>
</evidence>
<accession>A0ABU9BDN5</accession>
<sequence length="343" mass="36657">MNRITRTHALSALALAAGLCAALPAAAQHASPGVTGSEKNTLSLYGRVDLGVGRIAKDLTVNEDVLTSVRDSSTGRWGIRGTRELAYGLTGLFNLEHRFKADEGTQDGTVYWKDKAFVGVAHPVWGTVTLGRQSSPMDNRGVNGRFEAFGGDSLGSNGDRGAKMVAKWDNSVYWQSPVINGFSVGAAKAFKEKATAIRSNVAGVQGEYVQGPVAVSLTWQTDASTTDDWTTTSLGASYDLGVAKLMAVYARSEDQGANDDGQTQVFTLGSQIPAGPGQIRISLQQYKDNAALGDARKQKYSVGYQLPLDKNTTLNLSLADQNYKKAAVDNSALQYEAAVRYNF</sequence>
<name>A0ABU9BDN5_9BURK</name>
<dbReference type="InterPro" id="IPR023614">
    <property type="entry name" value="Porin_dom_sf"/>
</dbReference>
<dbReference type="SUPFAM" id="SSF56935">
    <property type="entry name" value="Porins"/>
    <property type="match status" value="1"/>
</dbReference>
<evidence type="ECO:0000256" key="6">
    <source>
        <dbReference type="ARBA" id="ARBA00022729"/>
    </source>
</evidence>
<evidence type="ECO:0000259" key="12">
    <source>
        <dbReference type="Pfam" id="PF13609"/>
    </source>
</evidence>
<keyword evidence="10" id="KW-0998">Cell outer membrane</keyword>
<evidence type="ECO:0000256" key="8">
    <source>
        <dbReference type="ARBA" id="ARBA00023114"/>
    </source>
</evidence>
<comment type="caution">
    <text evidence="13">The sequence shown here is derived from an EMBL/GenBank/DDBJ whole genome shotgun (WGS) entry which is preliminary data.</text>
</comment>
<gene>
    <name evidence="13" type="ORF">AACH11_16990</name>
</gene>
<dbReference type="Pfam" id="PF13609">
    <property type="entry name" value="Porin_4"/>
    <property type="match status" value="1"/>
</dbReference>
<evidence type="ECO:0000256" key="4">
    <source>
        <dbReference type="ARBA" id="ARBA00022452"/>
    </source>
</evidence>
<feature type="chain" id="PRO_5045098509" evidence="11">
    <location>
        <begin position="28"/>
        <end position="343"/>
    </location>
</feature>
<dbReference type="EMBL" id="JBBUTF010000016">
    <property type="protein sequence ID" value="MEK8027663.1"/>
    <property type="molecule type" value="Genomic_DNA"/>
</dbReference>
<feature type="signal peptide" evidence="11">
    <location>
        <begin position="1"/>
        <end position="27"/>
    </location>
</feature>
<protein>
    <submittedName>
        <fullName evidence="13">Porin</fullName>
    </submittedName>
</protein>
<keyword evidence="3" id="KW-0813">Transport</keyword>
<evidence type="ECO:0000256" key="10">
    <source>
        <dbReference type="ARBA" id="ARBA00023237"/>
    </source>
</evidence>
<keyword evidence="4" id="KW-1134">Transmembrane beta strand</keyword>
<comment type="subunit">
    <text evidence="2">Homotrimer.</text>
</comment>
<evidence type="ECO:0000256" key="1">
    <source>
        <dbReference type="ARBA" id="ARBA00004571"/>
    </source>
</evidence>
<dbReference type="CDD" id="cd00342">
    <property type="entry name" value="gram_neg_porins"/>
    <property type="match status" value="1"/>
</dbReference>
<comment type="subcellular location">
    <subcellularLocation>
        <location evidence="1">Cell outer membrane</location>
        <topology evidence="1">Multi-pass membrane protein</topology>
    </subcellularLocation>
</comment>
<keyword evidence="14" id="KW-1185">Reference proteome</keyword>
<proteinExistence type="predicted"/>
<evidence type="ECO:0000313" key="13">
    <source>
        <dbReference type="EMBL" id="MEK8027663.1"/>
    </source>
</evidence>
<evidence type="ECO:0000313" key="14">
    <source>
        <dbReference type="Proteomes" id="UP001368500"/>
    </source>
</evidence>
<evidence type="ECO:0000256" key="5">
    <source>
        <dbReference type="ARBA" id="ARBA00022692"/>
    </source>
</evidence>
<evidence type="ECO:0000256" key="7">
    <source>
        <dbReference type="ARBA" id="ARBA00023065"/>
    </source>
</evidence>
<dbReference type="RefSeq" id="WP_341375447.1">
    <property type="nucleotide sequence ID" value="NZ_JBBUTF010000016.1"/>
</dbReference>
<dbReference type="Proteomes" id="UP001368500">
    <property type="component" value="Unassembled WGS sequence"/>
</dbReference>
<evidence type="ECO:0000256" key="2">
    <source>
        <dbReference type="ARBA" id="ARBA00011233"/>
    </source>
</evidence>
<feature type="domain" description="Porin" evidence="12">
    <location>
        <begin position="14"/>
        <end position="325"/>
    </location>
</feature>